<organism evidence="1 2">
    <name type="scientific">Meganyctiphanes norvegica</name>
    <name type="common">Northern krill</name>
    <name type="synonym">Thysanopoda norvegica</name>
    <dbReference type="NCBI Taxonomy" id="48144"/>
    <lineage>
        <taxon>Eukaryota</taxon>
        <taxon>Metazoa</taxon>
        <taxon>Ecdysozoa</taxon>
        <taxon>Arthropoda</taxon>
        <taxon>Crustacea</taxon>
        <taxon>Multicrustacea</taxon>
        <taxon>Malacostraca</taxon>
        <taxon>Eumalacostraca</taxon>
        <taxon>Eucarida</taxon>
        <taxon>Euphausiacea</taxon>
        <taxon>Euphausiidae</taxon>
        <taxon>Meganyctiphanes</taxon>
    </lineage>
</organism>
<gene>
    <name evidence="1" type="ORF">MNOR_LOCUS22098</name>
</gene>
<comment type="caution">
    <text evidence="1">The sequence shown here is derived from an EMBL/GenBank/DDBJ whole genome shotgun (WGS) entry which is preliminary data.</text>
</comment>
<dbReference type="Proteomes" id="UP001497623">
    <property type="component" value="Unassembled WGS sequence"/>
</dbReference>
<sequence>MSINGTYILEKNGENFDKLLEAWGVPSEVISKVMGSRRRMTLLDQQESQVTVHSEFAAEGCDFDSSRPPLIYTLSFDKESILNIFGVEMKINQKLSGNSIKGSATLSGKEMMSVYVFSDDGFTFTGTCDGISAQTIFKRQ</sequence>
<proteinExistence type="predicted"/>
<evidence type="ECO:0000313" key="2">
    <source>
        <dbReference type="Proteomes" id="UP001497623"/>
    </source>
</evidence>
<reference evidence="1 2" key="1">
    <citation type="submission" date="2024-05" db="EMBL/GenBank/DDBJ databases">
        <authorList>
            <person name="Wallberg A."/>
        </authorList>
    </citation>
    <scope>NUCLEOTIDE SEQUENCE [LARGE SCALE GENOMIC DNA]</scope>
</reference>
<dbReference type="InterPro" id="IPR012674">
    <property type="entry name" value="Calycin"/>
</dbReference>
<accession>A0AAV2RBQ8</accession>
<protein>
    <submittedName>
        <fullName evidence="1">Uncharacterized protein</fullName>
    </submittedName>
</protein>
<dbReference type="AlphaFoldDB" id="A0AAV2RBQ8"/>
<evidence type="ECO:0000313" key="1">
    <source>
        <dbReference type="EMBL" id="CAL4120703.1"/>
    </source>
</evidence>
<dbReference type="SUPFAM" id="SSF50814">
    <property type="entry name" value="Lipocalins"/>
    <property type="match status" value="1"/>
</dbReference>
<keyword evidence="2" id="KW-1185">Reference proteome</keyword>
<dbReference type="EMBL" id="CAXKWB010018319">
    <property type="protein sequence ID" value="CAL4120703.1"/>
    <property type="molecule type" value="Genomic_DNA"/>
</dbReference>
<name>A0AAV2RBQ8_MEGNR</name>
<dbReference type="Gene3D" id="2.40.128.20">
    <property type="match status" value="1"/>
</dbReference>